<evidence type="ECO:0000256" key="3">
    <source>
        <dbReference type="ARBA" id="ARBA00022448"/>
    </source>
</evidence>
<evidence type="ECO:0000256" key="5">
    <source>
        <dbReference type="ARBA" id="ARBA00022519"/>
    </source>
</evidence>
<accession>A0A1D7U5R4</accession>
<dbReference type="PRINTS" id="PR01490">
    <property type="entry name" value="RTXTOXIND"/>
</dbReference>
<dbReference type="STRING" id="1526658.BHK69_21790"/>
<keyword evidence="15" id="KW-1185">Reference proteome</keyword>
<gene>
    <name evidence="14" type="ORF">BHK69_21790</name>
</gene>
<evidence type="ECO:0000256" key="8">
    <source>
        <dbReference type="ARBA" id="ARBA00023136"/>
    </source>
</evidence>
<keyword evidence="5 9" id="KW-0997">Cell inner membrane</keyword>
<evidence type="ECO:0000313" key="14">
    <source>
        <dbReference type="EMBL" id="AOO82720.1"/>
    </source>
</evidence>
<proteinExistence type="inferred from homology"/>
<comment type="similarity">
    <text evidence="2 9">Belongs to the membrane fusion protein (MFP) (TC 8.A.1) family.</text>
</comment>
<dbReference type="KEGG" id="bvv:BHK69_21790"/>
<keyword evidence="4 9" id="KW-1003">Cell membrane</keyword>
<evidence type="ECO:0000256" key="6">
    <source>
        <dbReference type="ARBA" id="ARBA00022692"/>
    </source>
</evidence>
<dbReference type="GO" id="GO:0005886">
    <property type="term" value="C:plasma membrane"/>
    <property type="evidence" value="ECO:0007669"/>
    <property type="project" value="UniProtKB-SubCell"/>
</dbReference>
<evidence type="ECO:0000256" key="2">
    <source>
        <dbReference type="ARBA" id="ARBA00009477"/>
    </source>
</evidence>
<keyword evidence="7 9" id="KW-1133">Transmembrane helix</keyword>
<name>A0A1D7U5R4_9HYPH</name>
<dbReference type="Proteomes" id="UP000094969">
    <property type="component" value="Chromosome"/>
</dbReference>
<dbReference type="InterPro" id="IPR058781">
    <property type="entry name" value="HH_AprE-like"/>
</dbReference>
<evidence type="ECO:0000256" key="10">
    <source>
        <dbReference type="SAM" id="Coils"/>
    </source>
</evidence>
<dbReference type="EMBL" id="CP017147">
    <property type="protein sequence ID" value="AOO82720.1"/>
    <property type="molecule type" value="Genomic_DNA"/>
</dbReference>
<comment type="subcellular location">
    <subcellularLocation>
        <location evidence="1 9">Cell inner membrane</location>
        <topology evidence="1 9">Single-pass membrane protein</topology>
    </subcellularLocation>
</comment>
<feature type="region of interest" description="Disordered" evidence="11">
    <location>
        <begin position="1"/>
        <end position="23"/>
    </location>
</feature>
<evidence type="ECO:0000256" key="11">
    <source>
        <dbReference type="SAM" id="MobiDB-lite"/>
    </source>
</evidence>
<feature type="transmembrane region" description="Helical" evidence="9">
    <location>
        <begin position="34"/>
        <end position="54"/>
    </location>
</feature>
<keyword evidence="3 9" id="KW-0813">Transport</keyword>
<keyword evidence="10" id="KW-0175">Coiled coil</keyword>
<dbReference type="InterPro" id="IPR058982">
    <property type="entry name" value="Beta-barrel_AprE"/>
</dbReference>
<feature type="domain" description="AprE-like long alpha-helical hairpin" evidence="12">
    <location>
        <begin position="110"/>
        <end position="298"/>
    </location>
</feature>
<feature type="coiled-coil region" evidence="10">
    <location>
        <begin position="177"/>
        <end position="204"/>
    </location>
</feature>
<feature type="domain" description="AprE-like beta-barrel" evidence="13">
    <location>
        <begin position="341"/>
        <end position="428"/>
    </location>
</feature>
<dbReference type="GO" id="GO:0015031">
    <property type="term" value="P:protein transport"/>
    <property type="evidence" value="ECO:0007669"/>
    <property type="project" value="InterPro"/>
</dbReference>
<evidence type="ECO:0000259" key="13">
    <source>
        <dbReference type="Pfam" id="PF26002"/>
    </source>
</evidence>
<dbReference type="PANTHER" id="PTHR30386:SF17">
    <property type="entry name" value="ALKALINE PROTEASE SECRETION PROTEIN APRE"/>
    <property type="match status" value="1"/>
</dbReference>
<evidence type="ECO:0000256" key="1">
    <source>
        <dbReference type="ARBA" id="ARBA00004377"/>
    </source>
</evidence>
<evidence type="ECO:0000259" key="12">
    <source>
        <dbReference type="Pfam" id="PF25994"/>
    </source>
</evidence>
<dbReference type="Pfam" id="PF26002">
    <property type="entry name" value="Beta-barrel_AprE"/>
    <property type="match status" value="1"/>
</dbReference>
<evidence type="ECO:0000256" key="7">
    <source>
        <dbReference type="ARBA" id="ARBA00022989"/>
    </source>
</evidence>
<keyword evidence="8 9" id="KW-0472">Membrane</keyword>
<sequence>MSGLPMLKEPGRSLVPFSQAEEPDDERVPTLRSLILAGVTAVAVGFGGFGAWALTAHLDNAAVAVGTVIVDSKRKTVSHLEGGVLKMLLKGEGDRVTQGEPLLRLEDARAKAELQQLQGKRVGFEAKLARLKAEQTSAAEIDFPDDIDRAQTPIAREVVVAERTLFRARGQVYDGKIRIQQRVIEQFQAESEALQAQIEATRYQRSLIDEETRIVGELYEKRYAKRTQLVDLQTKQSELTGRAGEMAARKAKAEQAVAGANLEILSIGLDRQSEIAKDLQDTQLSLSEVVERIIQAQDILRRLVVLSPQEGIVANIRMRTAGSAIAAGEAILDIVPEHEPLIVEAKVDPRDIDVVRMGAETRIRLTAFNARLLPPLQATVNYVAADQLVDEKTGAAYFIVRAEIKPESLAENKISLQAGMAAEVLIVNGSRRAVDYLLAPITDSFHRAFRED</sequence>
<dbReference type="RefSeq" id="WP_069691926.1">
    <property type="nucleotide sequence ID" value="NZ_CP017147.1"/>
</dbReference>
<dbReference type="PANTHER" id="PTHR30386">
    <property type="entry name" value="MEMBRANE FUSION SUBUNIT OF EMRAB-TOLC MULTIDRUG EFFLUX PUMP"/>
    <property type="match status" value="1"/>
</dbReference>
<reference evidence="14 15" key="1">
    <citation type="journal article" date="2015" name="Antonie Van Leeuwenhoek">
        <title>Bosea vaviloviae sp. nov., a new species of slow-growing rhizobia isolated from nodules of the relict species Vavilovia formosa (Stev.) Fed.</title>
        <authorList>
            <person name="Safronova V.I."/>
            <person name="Kuznetsova I.G."/>
            <person name="Sazanova A.L."/>
            <person name="Kimeklis A.K."/>
            <person name="Belimov A.A."/>
            <person name="Andronov E.E."/>
            <person name="Pinaev A.G."/>
            <person name="Chizhevskaya E.P."/>
            <person name="Pukhaev A.R."/>
            <person name="Popov K.P."/>
            <person name="Willems A."/>
            <person name="Tikhonovich I.A."/>
        </authorList>
    </citation>
    <scope>NUCLEOTIDE SEQUENCE [LARGE SCALE GENOMIC DNA]</scope>
    <source>
        <strain evidence="14 15">Vaf18</strain>
    </source>
</reference>
<evidence type="ECO:0000256" key="4">
    <source>
        <dbReference type="ARBA" id="ARBA00022475"/>
    </source>
</evidence>
<dbReference type="NCBIfam" id="TIGR01843">
    <property type="entry name" value="type_I_hlyD"/>
    <property type="match status" value="1"/>
</dbReference>
<keyword evidence="6 9" id="KW-0812">Transmembrane</keyword>
<dbReference type="InterPro" id="IPR050739">
    <property type="entry name" value="MFP"/>
</dbReference>
<dbReference type="OrthoDB" id="9810980at2"/>
<dbReference type="InterPro" id="IPR010129">
    <property type="entry name" value="T1SS_HlyD"/>
</dbReference>
<dbReference type="Gene3D" id="2.40.30.170">
    <property type="match status" value="1"/>
</dbReference>
<evidence type="ECO:0000256" key="9">
    <source>
        <dbReference type="RuleBase" id="RU365093"/>
    </source>
</evidence>
<dbReference type="AlphaFoldDB" id="A0A1D7U5R4"/>
<evidence type="ECO:0000313" key="15">
    <source>
        <dbReference type="Proteomes" id="UP000094969"/>
    </source>
</evidence>
<dbReference type="Pfam" id="PF25994">
    <property type="entry name" value="HH_AprE"/>
    <property type="match status" value="1"/>
</dbReference>
<organism evidence="14 15">
    <name type="scientific">Bosea vaviloviae</name>
    <dbReference type="NCBI Taxonomy" id="1526658"/>
    <lineage>
        <taxon>Bacteria</taxon>
        <taxon>Pseudomonadati</taxon>
        <taxon>Pseudomonadota</taxon>
        <taxon>Alphaproteobacteria</taxon>
        <taxon>Hyphomicrobiales</taxon>
        <taxon>Boseaceae</taxon>
        <taxon>Bosea</taxon>
    </lineage>
</organism>
<protein>
    <recommendedName>
        <fullName evidence="9">Membrane fusion protein (MFP) family protein</fullName>
    </recommendedName>
</protein>